<name>Q4R7X4_MACFA</name>
<proteinExistence type="evidence at transcript level"/>
<reference evidence="1" key="2">
    <citation type="submission" date="2005-06" db="EMBL/GenBank/DDBJ databases">
        <title>DNA sequences of macaque genes expressed in brain or testis and its evolutionary implications.</title>
        <authorList>
            <consortium name="International consortium for macaque cDNA sequencing and analysis"/>
        </authorList>
    </citation>
    <scope>NUCLEOTIDE SEQUENCE</scope>
</reference>
<dbReference type="EMBL" id="AB168687">
    <property type="protein sequence ID" value="BAE00798.1"/>
    <property type="molecule type" value="mRNA"/>
</dbReference>
<dbReference type="AlphaFoldDB" id="Q4R7X4"/>
<protein>
    <submittedName>
        <fullName evidence="1">Testis cDNA clone: QtsA-14178, similar to human acidic repeat containing (ACRC)</fullName>
    </submittedName>
</protein>
<organism evidence="1">
    <name type="scientific">Macaca fascicularis</name>
    <name type="common">Crab-eating macaque</name>
    <name type="synonym">Cynomolgus monkey</name>
    <dbReference type="NCBI Taxonomy" id="9541"/>
    <lineage>
        <taxon>Eukaryota</taxon>
        <taxon>Metazoa</taxon>
        <taxon>Chordata</taxon>
        <taxon>Craniata</taxon>
        <taxon>Vertebrata</taxon>
        <taxon>Euteleostomi</taxon>
        <taxon>Mammalia</taxon>
        <taxon>Eutheria</taxon>
        <taxon>Euarchontoglires</taxon>
        <taxon>Primates</taxon>
        <taxon>Haplorrhini</taxon>
        <taxon>Catarrhini</taxon>
        <taxon>Cercopithecidae</taxon>
        <taxon>Cercopithecinae</taxon>
        <taxon>Macaca</taxon>
    </lineage>
</organism>
<evidence type="ECO:0000313" key="1">
    <source>
        <dbReference type="EMBL" id="BAE00798.1"/>
    </source>
</evidence>
<accession>Q4R7X4</accession>
<reference evidence="1" key="1">
    <citation type="journal article" date="2005" name="Mol. Biol. Evol.">
        <title>Substitution rate and structural divergence of 5'UTR evolution: comparative analysis between human and cynomolgus monkey cDNAs.</title>
        <authorList>
            <person name="Osada N."/>
            <person name="Hirata M."/>
            <person name="Tanuma R."/>
            <person name="Kusuda J."/>
            <person name="Hida M."/>
            <person name="Suzuki Y."/>
            <person name="Sugano S."/>
            <person name="Gojobori T."/>
            <person name="Shen C.K."/>
            <person name="Wu C.I."/>
            <person name="Hashimoto K."/>
        </authorList>
    </citation>
    <scope>NUCLEOTIDE SEQUENCE</scope>
</reference>
<sequence>MDGYKEELPRLQDPEEDEDCYILNVQSSSDDTNGSSVARTVPRRQVSCILNVRSRSGDTNGSSVTRRALKRQASCILNVRSRSGDTNGSSVTRRPPKRQAISVVVIDSDSDDECYTYEEKICVMKARLPQMKKSWVRLLSPSTIHLMMLVSRILVRISANHQMILRLTLKFQRESCQLRKSLHLWWNNQGKGSQKPKLLWSH</sequence>